<organism evidence="2 3">
    <name type="scientific">Pantoea ananas</name>
    <name type="common">Erwinia uredovora</name>
    <dbReference type="NCBI Taxonomy" id="553"/>
    <lineage>
        <taxon>Bacteria</taxon>
        <taxon>Pseudomonadati</taxon>
        <taxon>Pseudomonadota</taxon>
        <taxon>Gammaproteobacteria</taxon>
        <taxon>Enterobacterales</taxon>
        <taxon>Erwiniaceae</taxon>
        <taxon>Pantoea</taxon>
    </lineage>
</organism>
<reference evidence="2" key="1">
    <citation type="submission" date="2022-06" db="EMBL/GenBank/DDBJ databases">
        <title>Dynamics of rice microbiomes reveals core vertical transmitted seed endophytes.</title>
        <authorList>
            <person name="Liao K."/>
            <person name="Zhang X."/>
        </authorList>
    </citation>
    <scope>NUCLEOTIDE SEQUENCE</scope>
    <source>
        <strain evidence="2">JT1-17</strain>
    </source>
</reference>
<feature type="compositionally biased region" description="Basic residues" evidence="1">
    <location>
        <begin position="1"/>
        <end position="11"/>
    </location>
</feature>
<dbReference type="AlphaFoldDB" id="A0AAJ1D0M6"/>
<dbReference type="EMBL" id="JANFVX010000010">
    <property type="protein sequence ID" value="MCW0344807.1"/>
    <property type="molecule type" value="Genomic_DNA"/>
</dbReference>
<dbReference type="Proteomes" id="UP001208888">
    <property type="component" value="Unassembled WGS sequence"/>
</dbReference>
<name>A0AAJ1D0M6_PANAN</name>
<sequence>MACHQALRRFRSPGGREFQSAPCGRPTRGRQPPRPLDPGLPALQPERRPVITLWEGFARQAAGSFSPPRAGDRQRAASRRGPLTPGSRPAHPPLRGPFAASGFLPDRQDAPSLARPGSRRRPVGSSGNPSSAQRVGRPPNSPASISVLKPLPASL</sequence>
<evidence type="ECO:0000313" key="2">
    <source>
        <dbReference type="EMBL" id="MCW0344807.1"/>
    </source>
</evidence>
<proteinExistence type="predicted"/>
<comment type="caution">
    <text evidence="2">The sequence shown here is derived from an EMBL/GenBank/DDBJ whole genome shotgun (WGS) entry which is preliminary data.</text>
</comment>
<evidence type="ECO:0000313" key="3">
    <source>
        <dbReference type="Proteomes" id="UP001208888"/>
    </source>
</evidence>
<feature type="region of interest" description="Disordered" evidence="1">
    <location>
        <begin position="60"/>
        <end position="155"/>
    </location>
</feature>
<feature type="region of interest" description="Disordered" evidence="1">
    <location>
        <begin position="1"/>
        <end position="48"/>
    </location>
</feature>
<evidence type="ECO:0000256" key="1">
    <source>
        <dbReference type="SAM" id="MobiDB-lite"/>
    </source>
</evidence>
<protein>
    <submittedName>
        <fullName evidence="2">Uncharacterized protein</fullName>
    </submittedName>
</protein>
<gene>
    <name evidence="2" type="ORF">NB703_002900</name>
</gene>
<accession>A0AAJ1D0M6</accession>